<keyword evidence="1" id="KW-0808">Transferase</keyword>
<keyword evidence="3" id="KW-1185">Reference proteome</keyword>
<dbReference type="InterPro" id="IPR033964">
    <property type="entry name" value="ABBA"/>
</dbReference>
<organism evidence="2 3">
    <name type="scientific">Saccharopolyspora erythraea</name>
    <name type="common">Streptomyces erythraeus</name>
    <dbReference type="NCBI Taxonomy" id="1836"/>
    <lineage>
        <taxon>Bacteria</taxon>
        <taxon>Bacillati</taxon>
        <taxon>Actinomycetota</taxon>
        <taxon>Actinomycetes</taxon>
        <taxon>Pseudonocardiales</taxon>
        <taxon>Pseudonocardiaceae</taxon>
        <taxon>Saccharopolyspora</taxon>
    </lineage>
</organism>
<evidence type="ECO:0000256" key="1">
    <source>
        <dbReference type="ARBA" id="ARBA00022679"/>
    </source>
</evidence>
<gene>
    <name evidence="2" type="ORF">GCM10009533_17830</name>
</gene>
<dbReference type="Proteomes" id="UP001500729">
    <property type="component" value="Unassembled WGS sequence"/>
</dbReference>
<protein>
    <submittedName>
        <fullName evidence="2">DMATS family aromatic prenyltransferase</fullName>
    </submittedName>
</protein>
<proteinExistence type="predicted"/>
<dbReference type="InterPro" id="IPR017795">
    <property type="entry name" value="ABBA_NscD-like"/>
</dbReference>
<dbReference type="SFLD" id="SFLDS00036">
    <property type="entry name" value="Aromatic_Prenyltransferase"/>
    <property type="match status" value="1"/>
</dbReference>
<dbReference type="SFLD" id="SFLDG01162">
    <property type="entry name" value="I"/>
    <property type="match status" value="1"/>
</dbReference>
<dbReference type="PANTHER" id="PTHR40627">
    <property type="entry name" value="INDOLE PRENYLTRANSFERASE TDIB-RELATED"/>
    <property type="match status" value="1"/>
</dbReference>
<accession>A0ABP3MHX5</accession>
<dbReference type="PANTHER" id="PTHR40627:SF3">
    <property type="entry name" value="PRENYLTRANSFERASE ASQH2-RELATED"/>
    <property type="match status" value="1"/>
</dbReference>
<reference evidence="3" key="1">
    <citation type="journal article" date="2019" name="Int. J. Syst. Evol. Microbiol.">
        <title>The Global Catalogue of Microorganisms (GCM) 10K type strain sequencing project: providing services to taxonomists for standard genome sequencing and annotation.</title>
        <authorList>
            <consortium name="The Broad Institute Genomics Platform"/>
            <consortium name="The Broad Institute Genome Sequencing Center for Infectious Disease"/>
            <person name="Wu L."/>
            <person name="Ma J."/>
        </authorList>
    </citation>
    <scope>NUCLEOTIDE SEQUENCE [LARGE SCALE GENOMIC DNA]</scope>
    <source>
        <strain evidence="3">JCM 10303</strain>
    </source>
</reference>
<comment type="caution">
    <text evidence="2">The sequence shown here is derived from an EMBL/GenBank/DDBJ whole genome shotgun (WGS) entry which is preliminary data.</text>
</comment>
<evidence type="ECO:0000313" key="2">
    <source>
        <dbReference type="EMBL" id="GAA0519107.1"/>
    </source>
</evidence>
<dbReference type="Pfam" id="PF11991">
    <property type="entry name" value="Trp_DMAT"/>
    <property type="match status" value="1"/>
</dbReference>
<dbReference type="EMBL" id="BAAAGS010000008">
    <property type="protein sequence ID" value="GAA0519107.1"/>
    <property type="molecule type" value="Genomic_DNA"/>
</dbReference>
<name>A0ABP3MHX5_SACER</name>
<sequence>MRAAGVPLGEYIAHQVKNLCDVLEIDENGPLETIDMLLGPAYFRPISEPPLWPSDVADDETPVELSFTLDDDAGPRMRILGEPLATNPGPTSNLHAALQLLGALSERYAPSLNRFDAVSDLFLPGEPQGKFSLWFSFIFAPDSREPTLKIYFNPNARGASQAHRLVAEALERLGFPGAFDCVSEYGLTRGNLDRLPFFSLDLEPGPRARVKVYIMHDDAQALDAQRAAEAVEGIDSEHIRRFCESLAGDVSTFSNRPLTTAYDFVEGDGARPSFHTLHLPIRDYVANDSIARQRLLQLLRDRGEDSTLAARAIESVSTRPLDAGPGLISYISLRSGPQQSGTTIYLSSEAYSYKPALAEFAR</sequence>
<evidence type="ECO:0000313" key="3">
    <source>
        <dbReference type="Proteomes" id="UP001500729"/>
    </source>
</evidence>